<organism evidence="2 3">
    <name type="scientific">Belliella calami</name>
    <dbReference type="NCBI Taxonomy" id="2923436"/>
    <lineage>
        <taxon>Bacteria</taxon>
        <taxon>Pseudomonadati</taxon>
        <taxon>Bacteroidota</taxon>
        <taxon>Cytophagia</taxon>
        <taxon>Cytophagales</taxon>
        <taxon>Cyclobacteriaceae</taxon>
        <taxon>Belliella</taxon>
    </lineage>
</organism>
<feature type="transmembrane region" description="Helical" evidence="1">
    <location>
        <begin position="12"/>
        <end position="31"/>
    </location>
</feature>
<keyword evidence="1" id="KW-0472">Membrane</keyword>
<accession>A0ABS9URI5</accession>
<keyword evidence="1" id="KW-1133">Transmembrane helix</keyword>
<sequence length="126" mass="15002">MMKNILCSPKILHFKKIFILYLIGYFLASHYRSYQNSHSFFDFGLADSGVGLVSIIIVYLIFTPPSKSRMQARKILFLVLFAYLSQEIYCYFFPGFVGTFDFKDMIYYVLGFVFVYWFDVKRRRVI</sequence>
<reference evidence="2" key="1">
    <citation type="submission" date="2022-03" db="EMBL/GenBank/DDBJ databases">
        <title>De novo assembled genomes of Belliella spp. (Cyclobacteriaceae) strains.</title>
        <authorList>
            <person name="Szabo A."/>
            <person name="Korponai K."/>
            <person name="Felfoldi T."/>
        </authorList>
    </citation>
    <scope>NUCLEOTIDE SEQUENCE</scope>
    <source>
        <strain evidence="2">DSM 107340</strain>
    </source>
</reference>
<feature type="transmembrane region" description="Helical" evidence="1">
    <location>
        <begin position="43"/>
        <end position="63"/>
    </location>
</feature>
<dbReference type="Proteomes" id="UP001165488">
    <property type="component" value="Unassembled WGS sequence"/>
</dbReference>
<feature type="transmembrane region" description="Helical" evidence="1">
    <location>
        <begin position="75"/>
        <end position="99"/>
    </location>
</feature>
<keyword evidence="3" id="KW-1185">Reference proteome</keyword>
<protein>
    <recommendedName>
        <fullName evidence="4">VanZ-like domain-containing protein</fullName>
    </recommendedName>
</protein>
<keyword evidence="1" id="KW-0812">Transmembrane</keyword>
<comment type="caution">
    <text evidence="2">The sequence shown here is derived from an EMBL/GenBank/DDBJ whole genome shotgun (WGS) entry which is preliminary data.</text>
</comment>
<feature type="transmembrane region" description="Helical" evidence="1">
    <location>
        <begin position="105"/>
        <end position="120"/>
    </location>
</feature>
<evidence type="ECO:0000313" key="3">
    <source>
        <dbReference type="Proteomes" id="UP001165488"/>
    </source>
</evidence>
<dbReference type="EMBL" id="JAKZGS010000011">
    <property type="protein sequence ID" value="MCH7399030.1"/>
    <property type="molecule type" value="Genomic_DNA"/>
</dbReference>
<evidence type="ECO:0000313" key="2">
    <source>
        <dbReference type="EMBL" id="MCH7399030.1"/>
    </source>
</evidence>
<name>A0ABS9URI5_9BACT</name>
<evidence type="ECO:0000256" key="1">
    <source>
        <dbReference type="SAM" id="Phobius"/>
    </source>
</evidence>
<gene>
    <name evidence="2" type="ORF">MM236_13580</name>
</gene>
<proteinExistence type="predicted"/>
<evidence type="ECO:0008006" key="4">
    <source>
        <dbReference type="Google" id="ProtNLM"/>
    </source>
</evidence>
<dbReference type="RefSeq" id="WP_241275532.1">
    <property type="nucleotide sequence ID" value="NZ_JAKZGS010000011.1"/>
</dbReference>